<keyword evidence="1" id="KW-0732">Signal</keyword>
<accession>A0A327SCE9</accession>
<name>A0A327SCE9_9FLAO</name>
<dbReference type="InterPro" id="IPR019619">
    <property type="entry name" value="DUF2490"/>
</dbReference>
<reference evidence="2 3" key="1">
    <citation type="submission" date="2018-06" db="EMBL/GenBank/DDBJ databases">
        <title>Genomic Encyclopedia of Archaeal and Bacterial Type Strains, Phase II (KMG-II): from individual species to whole genera.</title>
        <authorList>
            <person name="Goeker M."/>
        </authorList>
    </citation>
    <scope>NUCLEOTIDE SEQUENCE [LARGE SCALE GENOMIC DNA]</scope>
    <source>
        <strain evidence="2 3">DSM 12408</strain>
    </source>
</reference>
<dbReference type="AlphaFoldDB" id="A0A327SCE9"/>
<evidence type="ECO:0000313" key="2">
    <source>
        <dbReference type="EMBL" id="RAJ26736.1"/>
    </source>
</evidence>
<feature type="signal peptide" evidence="1">
    <location>
        <begin position="1"/>
        <end position="26"/>
    </location>
</feature>
<dbReference type="Proteomes" id="UP000248987">
    <property type="component" value="Unassembled WGS sequence"/>
</dbReference>
<proteinExistence type="predicted"/>
<dbReference type="RefSeq" id="WP_066431149.1">
    <property type="nucleotide sequence ID" value="NZ_LZRN01000006.1"/>
</dbReference>
<evidence type="ECO:0000256" key="1">
    <source>
        <dbReference type="SAM" id="SignalP"/>
    </source>
</evidence>
<feature type="chain" id="PRO_5016412317" evidence="1">
    <location>
        <begin position="27"/>
        <end position="228"/>
    </location>
</feature>
<gene>
    <name evidence="2" type="ORF">LX77_00991</name>
</gene>
<keyword evidence="3" id="KW-1185">Reference proteome</keyword>
<sequence length="228" mass="26699">MATTQHYKLCLVVLTTIILSKSQAQANFTGYFEPAVELSYKISPTYSHSFAIENRNVIYRNNETEYNVRQIDISHLSEYQWDAKYALGLGLQYRWENAFQTDEENELRLQQQVVYTSEASSFKASHRFRTEQRLYASVTKHRLRYRLGYTIPLARENSLRPYMKVGTETLLEVASTQKPELEQRFGVGFGWLLTPKTTFKLGVEYQLADYLQDLNHEFFMLAEFGIQL</sequence>
<comment type="caution">
    <text evidence="2">The sequence shown here is derived from an EMBL/GenBank/DDBJ whole genome shotgun (WGS) entry which is preliminary data.</text>
</comment>
<dbReference type="Pfam" id="PF10677">
    <property type="entry name" value="DUF2490"/>
    <property type="match status" value="1"/>
</dbReference>
<dbReference type="EMBL" id="QLLQ01000002">
    <property type="protein sequence ID" value="RAJ26736.1"/>
    <property type="molecule type" value="Genomic_DNA"/>
</dbReference>
<protein>
    <submittedName>
        <fullName evidence="2">Uncharacterized protein DUF2490</fullName>
    </submittedName>
</protein>
<evidence type="ECO:0000313" key="3">
    <source>
        <dbReference type="Proteomes" id="UP000248987"/>
    </source>
</evidence>
<organism evidence="2 3">
    <name type="scientific">Gelidibacter algens</name>
    <dbReference type="NCBI Taxonomy" id="49280"/>
    <lineage>
        <taxon>Bacteria</taxon>
        <taxon>Pseudomonadati</taxon>
        <taxon>Bacteroidota</taxon>
        <taxon>Flavobacteriia</taxon>
        <taxon>Flavobacteriales</taxon>
        <taxon>Flavobacteriaceae</taxon>
        <taxon>Gelidibacter</taxon>
    </lineage>
</organism>